<accession>A0A0F9IPM6</accession>
<feature type="non-terminal residue" evidence="1">
    <location>
        <position position="159"/>
    </location>
</feature>
<sequence length="159" mass="18378">MKKKVAIIGCGLTRQDAPYDDPEWEIWGCNEMSIERADRWFELHPMTVQNEAELKWLEECDQKLYLLKKKKELRTSITYPLSAICDSLKMARAYFTCTFAYEIALALYEGFTTIGLWGVNLPLGSPRERIFESRCVEWWIGFAQGRGVEVIIPKGDMLG</sequence>
<comment type="caution">
    <text evidence="1">The sequence shown here is derived from an EMBL/GenBank/DDBJ whole genome shotgun (WGS) entry which is preliminary data.</text>
</comment>
<dbReference type="AlphaFoldDB" id="A0A0F9IPM6"/>
<gene>
    <name evidence="1" type="ORF">LCGC14_1631510</name>
</gene>
<reference evidence="1" key="1">
    <citation type="journal article" date="2015" name="Nature">
        <title>Complex archaea that bridge the gap between prokaryotes and eukaryotes.</title>
        <authorList>
            <person name="Spang A."/>
            <person name="Saw J.H."/>
            <person name="Jorgensen S.L."/>
            <person name="Zaremba-Niedzwiedzka K."/>
            <person name="Martijn J."/>
            <person name="Lind A.E."/>
            <person name="van Eijk R."/>
            <person name="Schleper C."/>
            <person name="Guy L."/>
            <person name="Ettema T.J."/>
        </authorList>
    </citation>
    <scope>NUCLEOTIDE SEQUENCE</scope>
</reference>
<proteinExistence type="predicted"/>
<dbReference type="EMBL" id="LAZR01013468">
    <property type="protein sequence ID" value="KKM21824.1"/>
    <property type="molecule type" value="Genomic_DNA"/>
</dbReference>
<organism evidence="1">
    <name type="scientific">marine sediment metagenome</name>
    <dbReference type="NCBI Taxonomy" id="412755"/>
    <lineage>
        <taxon>unclassified sequences</taxon>
        <taxon>metagenomes</taxon>
        <taxon>ecological metagenomes</taxon>
    </lineage>
</organism>
<name>A0A0F9IPM6_9ZZZZ</name>
<protein>
    <submittedName>
        <fullName evidence="1">Uncharacterized protein</fullName>
    </submittedName>
</protein>
<evidence type="ECO:0000313" key="1">
    <source>
        <dbReference type="EMBL" id="KKM21824.1"/>
    </source>
</evidence>